<feature type="domain" description="Agenet" evidence="1">
    <location>
        <begin position="1"/>
        <end position="70"/>
    </location>
</feature>
<dbReference type="Proteomes" id="UP001237642">
    <property type="component" value="Unassembled WGS sequence"/>
</dbReference>
<evidence type="ECO:0000313" key="3">
    <source>
        <dbReference type="Proteomes" id="UP001237642"/>
    </source>
</evidence>
<reference evidence="2" key="1">
    <citation type="submission" date="2023-02" db="EMBL/GenBank/DDBJ databases">
        <title>Genome of toxic invasive species Heracleum sosnowskyi carries increased number of genes despite the absence of recent whole-genome duplications.</title>
        <authorList>
            <person name="Schelkunov M."/>
            <person name="Shtratnikova V."/>
            <person name="Makarenko M."/>
            <person name="Klepikova A."/>
            <person name="Omelchenko D."/>
            <person name="Novikova G."/>
            <person name="Obukhova E."/>
            <person name="Bogdanov V."/>
            <person name="Penin A."/>
            <person name="Logacheva M."/>
        </authorList>
    </citation>
    <scope>NUCLEOTIDE SEQUENCE</scope>
    <source>
        <strain evidence="2">Hsosn_3</strain>
        <tissue evidence="2">Leaf</tissue>
    </source>
</reference>
<protein>
    <submittedName>
        <fullName evidence="2">DUF724 domain-containing protein 3</fullName>
    </submittedName>
</protein>
<dbReference type="InterPro" id="IPR008395">
    <property type="entry name" value="Agenet-like_dom"/>
</dbReference>
<dbReference type="Gene3D" id="2.30.30.140">
    <property type="match status" value="1"/>
</dbReference>
<comment type="caution">
    <text evidence="2">The sequence shown here is derived from an EMBL/GenBank/DDBJ whole genome shotgun (WGS) entry which is preliminary data.</text>
</comment>
<name>A0AAD8GQU6_9APIA</name>
<evidence type="ECO:0000313" key="2">
    <source>
        <dbReference type="EMBL" id="KAK1352868.1"/>
    </source>
</evidence>
<dbReference type="AlphaFoldDB" id="A0AAD8GQU6"/>
<dbReference type="Pfam" id="PF05641">
    <property type="entry name" value="Agenet"/>
    <property type="match status" value="1"/>
</dbReference>
<dbReference type="PANTHER" id="PTHR31917:SF148">
    <property type="entry name" value="DUF724 DOMAIN-CONTAINING PROTEIN 2"/>
    <property type="match status" value="1"/>
</dbReference>
<gene>
    <name evidence="2" type="ORF">POM88_052706</name>
</gene>
<organism evidence="2 3">
    <name type="scientific">Heracleum sosnowskyi</name>
    <dbReference type="NCBI Taxonomy" id="360622"/>
    <lineage>
        <taxon>Eukaryota</taxon>
        <taxon>Viridiplantae</taxon>
        <taxon>Streptophyta</taxon>
        <taxon>Embryophyta</taxon>
        <taxon>Tracheophyta</taxon>
        <taxon>Spermatophyta</taxon>
        <taxon>Magnoliopsida</taxon>
        <taxon>eudicotyledons</taxon>
        <taxon>Gunneridae</taxon>
        <taxon>Pentapetalae</taxon>
        <taxon>asterids</taxon>
        <taxon>campanulids</taxon>
        <taxon>Apiales</taxon>
        <taxon>Apiaceae</taxon>
        <taxon>Apioideae</taxon>
        <taxon>apioid superclade</taxon>
        <taxon>Tordylieae</taxon>
        <taxon>Tordyliinae</taxon>
        <taxon>Heracleum</taxon>
    </lineage>
</organism>
<reference evidence="2" key="2">
    <citation type="submission" date="2023-05" db="EMBL/GenBank/DDBJ databases">
        <authorList>
            <person name="Schelkunov M.I."/>
        </authorList>
    </citation>
    <scope>NUCLEOTIDE SEQUENCE</scope>
    <source>
        <strain evidence="2">Hsosn_3</strain>
        <tissue evidence="2">Leaf</tissue>
    </source>
</reference>
<accession>A0AAD8GQU6</accession>
<dbReference type="CDD" id="cd20405">
    <property type="entry name" value="Tudor_Agenet_AtDUF_rpt1_3"/>
    <property type="match status" value="1"/>
</dbReference>
<dbReference type="SMART" id="SM00743">
    <property type="entry name" value="Agenet"/>
    <property type="match status" value="2"/>
</dbReference>
<dbReference type="InterPro" id="IPR014002">
    <property type="entry name" value="Agenet_dom_plant"/>
</dbReference>
<dbReference type="PANTHER" id="PTHR31917">
    <property type="entry name" value="AGENET DOMAIN-CONTAINING PROTEIN-RELATED"/>
    <property type="match status" value="1"/>
</dbReference>
<keyword evidence="3" id="KW-1185">Reference proteome</keyword>
<evidence type="ECO:0000259" key="1">
    <source>
        <dbReference type="SMART" id="SM00743"/>
    </source>
</evidence>
<sequence>MAFQKGNAVEVVSKEDGLAGSYYKAKVIKQLANKKYIVQYFNLVEEEDSKVPLREVVEEEELRPVPPKVPVTGGFSSGEIVDAFDNDGWWVGVVSHAKCPDIYEVRFESYKKAKFATSELRVHQDWVNSKYWLTSEYN</sequence>
<feature type="domain" description="Agenet" evidence="1">
    <location>
        <begin position="73"/>
        <end position="128"/>
    </location>
</feature>
<proteinExistence type="predicted"/>
<dbReference type="EMBL" id="JAUIZM010000014">
    <property type="protein sequence ID" value="KAK1352868.1"/>
    <property type="molecule type" value="Genomic_DNA"/>
</dbReference>